<evidence type="ECO:0000259" key="9">
    <source>
        <dbReference type="PROSITE" id="PS50897"/>
    </source>
</evidence>
<dbReference type="PROSITE" id="PS50896">
    <property type="entry name" value="LISH"/>
    <property type="match status" value="1"/>
</dbReference>
<feature type="zinc finger region" description="RING-Gid-type" evidence="7">
    <location>
        <begin position="403"/>
        <end position="444"/>
    </location>
</feature>
<sequence>MADNMPMLRKDLAAVARKARLTSAVNDVDSIIAQLLEARESIAAGRDPHAASLILTKLQNPIKEGFETVNNDLKAVSKTQKEFGKALDRSFPITPLPTEYDVMQKHPALINRAIAMHLLREGHFDVSRVFMDEARDMASMITNVTADPDHNGYGGDGDHEDEDAAMATGGSLSDSHEAANFTQVESKNLQDKFQRLYSILQDIKTHNLGPAIEWSRANSDALEERGSNLEFELCKLQFIWLAKSRSHDLSPDDSEGEEDDDDGRNASGFGMSQFSNGMSAAFGYARDNFDRFRERHLAEIERLSAALVFASNIGESPYATVFETATAFEDLAAAFTREFCSLLGLSAESPLYVAATAGTIALPRLIKFIGATRSQRTEWTTASEMAFETPLPASMTYHSIFVCPVSKEQTTRENPPMRLPCGHVLANDSLRNLAKGTKFKCPYCPADGQIRDAQQIYF</sequence>
<keyword evidence="3" id="KW-0963">Cytoplasm</keyword>
<proteinExistence type="predicted"/>
<feature type="region of interest" description="Disordered" evidence="8">
    <location>
        <begin position="247"/>
        <end position="272"/>
    </location>
</feature>
<dbReference type="Pfam" id="PF10607">
    <property type="entry name" value="CTLH"/>
    <property type="match status" value="1"/>
</dbReference>
<accession>A0ABP0CAZ7</accession>
<dbReference type="SMART" id="SM00757">
    <property type="entry name" value="CRA"/>
    <property type="match status" value="1"/>
</dbReference>
<evidence type="ECO:0000256" key="1">
    <source>
        <dbReference type="ARBA" id="ARBA00002343"/>
    </source>
</evidence>
<reference evidence="11 12" key="1">
    <citation type="submission" date="2024-01" db="EMBL/GenBank/DDBJ databases">
        <authorList>
            <person name="Allen C."/>
            <person name="Tagirdzhanova G."/>
        </authorList>
    </citation>
    <scope>NUCLEOTIDE SEQUENCE [LARGE SCALE GENOMIC DNA]</scope>
</reference>
<comment type="function">
    <text evidence="1">Involved in the proteasome-dependent degradation of fructose-1,6-bisphosphatase.</text>
</comment>
<dbReference type="InterPro" id="IPR044063">
    <property type="entry name" value="ZF_RING_GID"/>
</dbReference>
<evidence type="ECO:0000256" key="3">
    <source>
        <dbReference type="ARBA" id="ARBA00022490"/>
    </source>
</evidence>
<gene>
    <name evidence="11" type="ORF">SBRCBS47491_006862</name>
</gene>
<keyword evidence="5 7" id="KW-0863">Zinc-finger</keyword>
<dbReference type="PROSITE" id="PS51867">
    <property type="entry name" value="ZF_RING_GID"/>
    <property type="match status" value="1"/>
</dbReference>
<feature type="domain" description="RING-Gid-type" evidence="10">
    <location>
        <begin position="403"/>
        <end position="444"/>
    </location>
</feature>
<dbReference type="InterPro" id="IPR006595">
    <property type="entry name" value="CTLH_C"/>
</dbReference>
<dbReference type="InterPro" id="IPR013083">
    <property type="entry name" value="Znf_RING/FYVE/PHD"/>
</dbReference>
<evidence type="ECO:0000259" key="10">
    <source>
        <dbReference type="PROSITE" id="PS51867"/>
    </source>
</evidence>
<dbReference type="Gene3D" id="3.30.40.10">
    <property type="entry name" value="Zinc/RING finger domain, C3HC4 (zinc finger)"/>
    <property type="match status" value="1"/>
</dbReference>
<evidence type="ECO:0000256" key="4">
    <source>
        <dbReference type="ARBA" id="ARBA00022723"/>
    </source>
</evidence>
<dbReference type="PROSITE" id="PS50897">
    <property type="entry name" value="CTLH"/>
    <property type="match status" value="1"/>
</dbReference>
<dbReference type="SMART" id="SM00668">
    <property type="entry name" value="CTLH"/>
    <property type="match status" value="1"/>
</dbReference>
<keyword evidence="12" id="KW-1185">Reference proteome</keyword>
<dbReference type="SUPFAM" id="SSF57850">
    <property type="entry name" value="RING/U-box"/>
    <property type="match status" value="1"/>
</dbReference>
<feature type="domain" description="CTLH" evidence="9">
    <location>
        <begin position="192"/>
        <end position="249"/>
    </location>
</feature>
<dbReference type="InterPro" id="IPR045098">
    <property type="entry name" value="Fyv10_fam"/>
</dbReference>
<dbReference type="PANTHER" id="PTHR12170:SF3">
    <property type="entry name" value="GH10162P"/>
    <property type="match status" value="1"/>
</dbReference>
<dbReference type="Proteomes" id="UP001642406">
    <property type="component" value="Unassembled WGS sequence"/>
</dbReference>
<evidence type="ECO:0000313" key="12">
    <source>
        <dbReference type="Proteomes" id="UP001642406"/>
    </source>
</evidence>
<dbReference type="InterPro" id="IPR027370">
    <property type="entry name" value="Znf-RING_euk"/>
</dbReference>
<name>A0ABP0CAZ7_9PEZI</name>
<evidence type="ECO:0000256" key="8">
    <source>
        <dbReference type="SAM" id="MobiDB-lite"/>
    </source>
</evidence>
<feature type="compositionally biased region" description="Acidic residues" evidence="8">
    <location>
        <begin position="251"/>
        <end position="262"/>
    </location>
</feature>
<dbReference type="Pfam" id="PF13445">
    <property type="entry name" value="zf-RING_UBOX"/>
    <property type="match status" value="1"/>
</dbReference>
<dbReference type="PANTHER" id="PTHR12170">
    <property type="entry name" value="MACROPHAGE ERYTHROBLAST ATTACHER-RELATED"/>
    <property type="match status" value="1"/>
</dbReference>
<organism evidence="11 12">
    <name type="scientific">Sporothrix bragantina</name>
    <dbReference type="NCBI Taxonomy" id="671064"/>
    <lineage>
        <taxon>Eukaryota</taxon>
        <taxon>Fungi</taxon>
        <taxon>Dikarya</taxon>
        <taxon>Ascomycota</taxon>
        <taxon>Pezizomycotina</taxon>
        <taxon>Sordariomycetes</taxon>
        <taxon>Sordariomycetidae</taxon>
        <taxon>Ophiostomatales</taxon>
        <taxon>Ophiostomataceae</taxon>
        <taxon>Sporothrix</taxon>
    </lineage>
</organism>
<dbReference type="InterPro" id="IPR013144">
    <property type="entry name" value="CRA_dom"/>
</dbReference>
<comment type="subcellular location">
    <subcellularLocation>
        <location evidence="2">Cytoplasm</location>
    </subcellularLocation>
</comment>
<evidence type="ECO:0000256" key="6">
    <source>
        <dbReference type="ARBA" id="ARBA00022833"/>
    </source>
</evidence>
<evidence type="ECO:0008006" key="13">
    <source>
        <dbReference type="Google" id="ProtNLM"/>
    </source>
</evidence>
<dbReference type="EMBL" id="CAWUHC010000071">
    <property type="protein sequence ID" value="CAK7228305.1"/>
    <property type="molecule type" value="Genomic_DNA"/>
</dbReference>
<keyword evidence="4" id="KW-0479">Metal-binding</keyword>
<dbReference type="CDD" id="cd16652">
    <property type="entry name" value="dRING_Rmd5p-like"/>
    <property type="match status" value="1"/>
</dbReference>
<dbReference type="InterPro" id="IPR037683">
    <property type="entry name" value="Rmd5_dRing"/>
</dbReference>
<evidence type="ECO:0000313" key="11">
    <source>
        <dbReference type="EMBL" id="CAK7228305.1"/>
    </source>
</evidence>
<evidence type="ECO:0000256" key="7">
    <source>
        <dbReference type="PROSITE-ProRule" id="PRU01215"/>
    </source>
</evidence>
<dbReference type="InterPro" id="IPR024964">
    <property type="entry name" value="CTLH/CRA"/>
</dbReference>
<evidence type="ECO:0000256" key="5">
    <source>
        <dbReference type="ARBA" id="ARBA00022771"/>
    </source>
</evidence>
<evidence type="ECO:0000256" key="2">
    <source>
        <dbReference type="ARBA" id="ARBA00004496"/>
    </source>
</evidence>
<keyword evidence="6" id="KW-0862">Zinc</keyword>
<dbReference type="InterPro" id="IPR006594">
    <property type="entry name" value="LisH"/>
</dbReference>
<protein>
    <recommendedName>
        <fullName evidence="13">Regulator of gluconeogenesis Rmd5</fullName>
    </recommendedName>
</protein>
<comment type="caution">
    <text evidence="11">The sequence shown here is derived from an EMBL/GenBank/DDBJ whole genome shotgun (WGS) entry which is preliminary data.</text>
</comment>